<gene>
    <name evidence="3" type="ORF">A2008_03425</name>
</gene>
<accession>A0A1F7WZ52</accession>
<evidence type="ECO:0000259" key="2">
    <source>
        <dbReference type="Pfam" id="PF13387"/>
    </source>
</evidence>
<name>A0A1F7WZ52_9BACT</name>
<feature type="chain" id="PRO_5009533643" description="Lnb N-terminal periplasmic domain-containing protein" evidence="1">
    <location>
        <begin position="29"/>
        <end position="435"/>
    </location>
</feature>
<dbReference type="STRING" id="1817813.A2008_03425"/>
<sequence>MSKHSIRKSLMILAALFFVLSSLTPAMAETFEWNTKQRPAQLINKTDAGAYQIGNVRWGFQKSEDYSNLQPFWRNAAIDVNKISDVLFIVKPFEPEWIAAHCLLIFKFSEPIISDQNEKADGLVLSIEARLLKGQKYSLMQGNFGKFFIVYQLGTDADYLQYSAIEKKRLIPYKLKLTHEQKVELLKNTIAESVKNRDGEKYNTINNSCTNNLFILLNTVLPKEQKFREWILKKVIYNVGISFPRTAGKLLKKHKVVEEELPIMTPGAPKTDIASLAGEFNTAMSKGPVANELGGDDLVIANKNAASIAVKADKIKAAFVEAINEGTITKDMIKSTMYDEDAEQLMGLFVPGVNPSEEEKTGFVVGAEFAEKLVAINDNATLAAYMGELFDSYKAAAAKRLTLEGPDVSKYLDSNLNALHKGLDKSVKYLKLNKR</sequence>
<organism evidence="3 4">
    <name type="scientific">Candidatus Wallbacteria bacterium GWC2_49_35</name>
    <dbReference type="NCBI Taxonomy" id="1817813"/>
    <lineage>
        <taxon>Bacteria</taxon>
        <taxon>Candidatus Walliibacteriota</taxon>
    </lineage>
</organism>
<keyword evidence="1" id="KW-0732">Signal</keyword>
<evidence type="ECO:0000313" key="3">
    <source>
        <dbReference type="EMBL" id="OGM08017.1"/>
    </source>
</evidence>
<evidence type="ECO:0000256" key="1">
    <source>
        <dbReference type="SAM" id="SignalP"/>
    </source>
</evidence>
<dbReference type="Proteomes" id="UP000178735">
    <property type="component" value="Unassembled WGS sequence"/>
</dbReference>
<reference evidence="3 4" key="1">
    <citation type="journal article" date="2016" name="Nat. Commun.">
        <title>Thousands of microbial genomes shed light on interconnected biogeochemical processes in an aquifer system.</title>
        <authorList>
            <person name="Anantharaman K."/>
            <person name="Brown C.T."/>
            <person name="Hug L.A."/>
            <person name="Sharon I."/>
            <person name="Castelle C.J."/>
            <person name="Probst A.J."/>
            <person name="Thomas B.C."/>
            <person name="Singh A."/>
            <person name="Wilkins M.J."/>
            <person name="Karaoz U."/>
            <person name="Brodie E.L."/>
            <person name="Williams K.H."/>
            <person name="Hubbard S.S."/>
            <person name="Banfield J.F."/>
        </authorList>
    </citation>
    <scope>NUCLEOTIDE SEQUENCE [LARGE SCALE GENOMIC DNA]</scope>
</reference>
<dbReference type="EMBL" id="MGFH01000027">
    <property type="protein sequence ID" value="OGM08017.1"/>
    <property type="molecule type" value="Genomic_DNA"/>
</dbReference>
<feature type="domain" description="Lnb N-terminal periplasmic" evidence="2">
    <location>
        <begin position="72"/>
        <end position="223"/>
    </location>
</feature>
<dbReference type="InterPro" id="IPR025178">
    <property type="entry name" value="Lnb_N"/>
</dbReference>
<evidence type="ECO:0000313" key="4">
    <source>
        <dbReference type="Proteomes" id="UP000178735"/>
    </source>
</evidence>
<proteinExistence type="predicted"/>
<feature type="signal peptide" evidence="1">
    <location>
        <begin position="1"/>
        <end position="28"/>
    </location>
</feature>
<dbReference type="Pfam" id="PF13387">
    <property type="entry name" value="Lnb_N"/>
    <property type="match status" value="1"/>
</dbReference>
<dbReference type="AlphaFoldDB" id="A0A1F7WZ52"/>
<comment type="caution">
    <text evidence="3">The sequence shown here is derived from an EMBL/GenBank/DDBJ whole genome shotgun (WGS) entry which is preliminary data.</text>
</comment>
<protein>
    <recommendedName>
        <fullName evidence="2">Lnb N-terminal periplasmic domain-containing protein</fullName>
    </recommendedName>
</protein>